<evidence type="ECO:0000313" key="2">
    <source>
        <dbReference type="Proteomes" id="UP001595593"/>
    </source>
</evidence>
<dbReference type="Pfam" id="PF09617">
    <property type="entry name" value="Cas_GSU0053"/>
    <property type="match status" value="1"/>
</dbReference>
<keyword evidence="2" id="KW-1185">Reference proteome</keyword>
<organism evidence="1 2">
    <name type="scientific">Teichococcus globiformis</name>
    <dbReference type="NCBI Taxonomy" id="2307229"/>
    <lineage>
        <taxon>Bacteria</taxon>
        <taxon>Pseudomonadati</taxon>
        <taxon>Pseudomonadota</taxon>
        <taxon>Alphaproteobacteria</taxon>
        <taxon>Acetobacterales</taxon>
        <taxon>Roseomonadaceae</taxon>
        <taxon>Roseomonas</taxon>
    </lineage>
</organism>
<sequence length="440" mass="46212">MVRARRAPITLDDLRGIVRHGSLIRLSPESRLLSPTAEGALVAPALYGEAKLSAASTEVQRWSSNTRNAYYQGRDPQGQDSVCVTLNSLAAEANALEAALVEAARAGAPIPDIAIDFTRSERTRHLGQISALTAPHRGYDALLRDSLLEGQPFTETALGRGLTEARVTSATGVLLLPHMLILGAWHSQGLKGGHGAKFGRVLVSEISGFGAMPAAAASSRIDPAAIEGVAIYQATEPPALSFANRPFLGWETEPSAKGKGKSGLYPAKRGQTPGAPALINHGNIFPVARSARASIAGAVHEMTLSLAGLRKLSFPRESDGRRDPEADLAARTALAALALVAMTGRLTAGYAVRSGCDLIPHQPPQLEWLGASLAEVTPLPITQDEAVALLREAVAALRQHDLPWGPPHPITLVPSPQLIELVEKSQGVETAASDGPDDAA</sequence>
<evidence type="ECO:0000313" key="1">
    <source>
        <dbReference type="EMBL" id="MFC3127170.1"/>
    </source>
</evidence>
<protein>
    <submittedName>
        <fullName evidence="1">Type I-U CRISPR-associated protein Cas7</fullName>
    </submittedName>
</protein>
<name>A0ABV7G3T6_9PROT</name>
<accession>A0ABV7G3T6</accession>
<dbReference type="InterPro" id="IPR013403">
    <property type="entry name" value="CRISPR-assoc_prot_Csb1/Cas7u"/>
</dbReference>
<dbReference type="Proteomes" id="UP001595593">
    <property type="component" value="Unassembled WGS sequence"/>
</dbReference>
<dbReference type="RefSeq" id="WP_379599006.1">
    <property type="nucleotide sequence ID" value="NZ_JBHRTN010000020.1"/>
</dbReference>
<gene>
    <name evidence="1" type="ORF">ACFOD4_19045</name>
</gene>
<reference evidence="2" key="1">
    <citation type="journal article" date="2019" name="Int. J. Syst. Evol. Microbiol.">
        <title>The Global Catalogue of Microorganisms (GCM) 10K type strain sequencing project: providing services to taxonomists for standard genome sequencing and annotation.</title>
        <authorList>
            <consortium name="The Broad Institute Genomics Platform"/>
            <consortium name="The Broad Institute Genome Sequencing Center for Infectious Disease"/>
            <person name="Wu L."/>
            <person name="Ma J."/>
        </authorList>
    </citation>
    <scope>NUCLEOTIDE SEQUENCE [LARGE SCALE GENOMIC DNA]</scope>
    <source>
        <strain evidence="2">KCTC 52094</strain>
    </source>
</reference>
<comment type="caution">
    <text evidence="1">The sequence shown here is derived from an EMBL/GenBank/DDBJ whole genome shotgun (WGS) entry which is preliminary data.</text>
</comment>
<dbReference type="EMBL" id="JBHRTN010000020">
    <property type="protein sequence ID" value="MFC3127170.1"/>
    <property type="molecule type" value="Genomic_DNA"/>
</dbReference>
<proteinExistence type="predicted"/>